<keyword evidence="5" id="KW-1185">Reference proteome</keyword>
<dbReference type="Proteomes" id="UP000583752">
    <property type="component" value="Unassembled WGS sequence"/>
</dbReference>
<organism evidence="4 5">
    <name type="scientific">Massilia polaris</name>
    <dbReference type="NCBI Taxonomy" id="2728846"/>
    <lineage>
        <taxon>Bacteria</taxon>
        <taxon>Pseudomonadati</taxon>
        <taxon>Pseudomonadota</taxon>
        <taxon>Betaproteobacteria</taxon>
        <taxon>Burkholderiales</taxon>
        <taxon>Oxalobacteraceae</taxon>
        <taxon>Telluria group</taxon>
        <taxon>Massilia</taxon>
    </lineage>
</organism>
<name>A0A848HKT5_9BURK</name>
<comment type="similarity">
    <text evidence="1">Belongs to the intimin/invasin family.</text>
</comment>
<proteinExistence type="inferred from homology"/>
<sequence>MRTLHCSAWILLAGLVLAGCGGGSAGGPNTCSLTNPGGCGGSAQPGPAPATPPAPDPAARAASVSLVFSNSELGSAGLADDEVTVTALVKSTDNTAVAEAPISFSADSGFLAVGAPRTDRSGKAGAVLGTGGSRLNRPIRISARVGARTASAVIHVVGTRLTMAGPSQVNLGESADLVATLVDSANRPISGETVSASVKNGNVLATLSTISDSQGEVRMKLQGSQRGDEQVTVSALGASAAKPVTVSGSELVLLPAVTVGASGVEMLKEIMVDSCSPVDGRYMTAQTGTVTLTTSRGTLFRDAACTQALAGSLSIANGSVPRTYIRSASAGVSTVDAVIAGGPAASTRLEFVAPLAASARLNLQADLAVLGSGERSNLIAVVRDGTPANNLVKGALVQFSILADPSGGNLVSPFSAVSGSDGVARGWFVAGPADGGKDGTVLQARLAALPGATASTALTVNRKALSIQFGTGNSLFEYSPTVLQKEFSVFVSDSAGSPVKDVAISVAAWPTMYRKGRYAWQSFTPPLLEPGMWVQFAPITPCDNEDVARRGLYDRAFDRNGNGVLEPGIPLSVVSGGRTDAFGMTTVSLRYPRDRANWVRVELTVSGTVAGTESRARNALWLPALADDLARYTVSPPGEISPYGESASCASSL</sequence>
<feature type="signal peptide" evidence="2">
    <location>
        <begin position="1"/>
        <end position="18"/>
    </location>
</feature>
<dbReference type="SUPFAM" id="SSF49373">
    <property type="entry name" value="Invasin/intimin cell-adhesion fragments"/>
    <property type="match status" value="2"/>
</dbReference>
<dbReference type="RefSeq" id="WP_169464469.1">
    <property type="nucleotide sequence ID" value="NZ_JABBGG010000003.1"/>
</dbReference>
<accession>A0A848HKT5</accession>
<dbReference type="EMBL" id="JABBGG010000003">
    <property type="protein sequence ID" value="NML60749.1"/>
    <property type="molecule type" value="Genomic_DNA"/>
</dbReference>
<evidence type="ECO:0000259" key="3">
    <source>
        <dbReference type="Pfam" id="PF02369"/>
    </source>
</evidence>
<evidence type="ECO:0000256" key="1">
    <source>
        <dbReference type="ARBA" id="ARBA00010116"/>
    </source>
</evidence>
<dbReference type="InterPro" id="IPR003344">
    <property type="entry name" value="Big_1_dom"/>
</dbReference>
<dbReference type="Pfam" id="PF02369">
    <property type="entry name" value="Big_1"/>
    <property type="match status" value="1"/>
</dbReference>
<dbReference type="InterPro" id="IPR013783">
    <property type="entry name" value="Ig-like_fold"/>
</dbReference>
<feature type="domain" description="Big-1" evidence="3">
    <location>
        <begin position="174"/>
        <end position="246"/>
    </location>
</feature>
<dbReference type="InterPro" id="IPR008964">
    <property type="entry name" value="Invasin/intimin_cell_adhesion"/>
</dbReference>
<keyword evidence="2" id="KW-0732">Signal</keyword>
<evidence type="ECO:0000256" key="2">
    <source>
        <dbReference type="SAM" id="SignalP"/>
    </source>
</evidence>
<dbReference type="AlphaFoldDB" id="A0A848HKT5"/>
<gene>
    <name evidence="4" type="ORF">HHL21_06555</name>
</gene>
<feature type="chain" id="PRO_5032546346" description="Big-1 domain-containing protein" evidence="2">
    <location>
        <begin position="19"/>
        <end position="653"/>
    </location>
</feature>
<dbReference type="Gene3D" id="2.60.40.10">
    <property type="entry name" value="Immunoglobulins"/>
    <property type="match status" value="2"/>
</dbReference>
<dbReference type="PROSITE" id="PS51257">
    <property type="entry name" value="PROKAR_LIPOPROTEIN"/>
    <property type="match status" value="1"/>
</dbReference>
<evidence type="ECO:0000313" key="4">
    <source>
        <dbReference type="EMBL" id="NML60749.1"/>
    </source>
</evidence>
<evidence type="ECO:0000313" key="5">
    <source>
        <dbReference type="Proteomes" id="UP000583752"/>
    </source>
</evidence>
<comment type="caution">
    <text evidence="4">The sequence shown here is derived from an EMBL/GenBank/DDBJ whole genome shotgun (WGS) entry which is preliminary data.</text>
</comment>
<reference evidence="4 5" key="1">
    <citation type="submission" date="2020-04" db="EMBL/GenBank/DDBJ databases">
        <title>Massilia sp. RP-1-19 isolated from soil.</title>
        <authorList>
            <person name="Dahal R.H."/>
        </authorList>
    </citation>
    <scope>NUCLEOTIDE SEQUENCE [LARGE SCALE GENOMIC DNA]</scope>
    <source>
        <strain evidence="4 5">RP-1-19</strain>
    </source>
</reference>
<protein>
    <recommendedName>
        <fullName evidence="3">Big-1 domain-containing protein</fullName>
    </recommendedName>
</protein>